<organism evidence="1 2">
    <name type="scientific">Rhizophagus irregularis</name>
    <dbReference type="NCBI Taxonomy" id="588596"/>
    <lineage>
        <taxon>Eukaryota</taxon>
        <taxon>Fungi</taxon>
        <taxon>Fungi incertae sedis</taxon>
        <taxon>Mucoromycota</taxon>
        <taxon>Glomeromycotina</taxon>
        <taxon>Glomeromycetes</taxon>
        <taxon>Glomerales</taxon>
        <taxon>Glomeraceae</taxon>
        <taxon>Rhizophagus</taxon>
    </lineage>
</organism>
<proteinExistence type="predicted"/>
<sequence>MASKLSNVLHKEYNTILESTEFYDTEILVGEYHYTETFKVHSLILKIRSPLTIYIAVILTFPKNNI</sequence>
<dbReference type="AlphaFoldDB" id="A0A2N0NKG8"/>
<reference evidence="1 2" key="1">
    <citation type="submission" date="2016-04" db="EMBL/GenBank/DDBJ databases">
        <title>Genome analyses suggest a sexual origin of heterokaryosis in a supposedly ancient asexual fungus.</title>
        <authorList>
            <person name="Ropars J."/>
            <person name="Sedzielewska K."/>
            <person name="Noel J."/>
            <person name="Charron P."/>
            <person name="Farinelli L."/>
            <person name="Marton T."/>
            <person name="Kruger M."/>
            <person name="Pelin A."/>
            <person name="Brachmann A."/>
            <person name="Corradi N."/>
        </authorList>
    </citation>
    <scope>NUCLEOTIDE SEQUENCE [LARGE SCALE GENOMIC DNA]</scope>
    <source>
        <strain evidence="1 2">A5</strain>
    </source>
</reference>
<dbReference type="EMBL" id="LLXJ01005198">
    <property type="protein sequence ID" value="PKB95053.1"/>
    <property type="molecule type" value="Genomic_DNA"/>
</dbReference>
<protein>
    <recommendedName>
        <fullName evidence="3">BTB domain-containing protein</fullName>
    </recommendedName>
</protein>
<name>A0A2N0NKG8_9GLOM</name>
<dbReference type="Proteomes" id="UP000232722">
    <property type="component" value="Unassembled WGS sequence"/>
</dbReference>
<reference evidence="1 2" key="2">
    <citation type="submission" date="2017-09" db="EMBL/GenBank/DDBJ databases">
        <title>Extensive intraspecific genome diversity in a model arbuscular mycorrhizal fungus.</title>
        <authorList>
            <person name="Chen E.C."/>
            <person name="Morin E."/>
            <person name="Beaudet D."/>
            <person name="Noel J."/>
            <person name="Ndikumana S."/>
            <person name="Charron P."/>
            <person name="St-Onge C."/>
            <person name="Giorgi J."/>
            <person name="Grigoriev I.V."/>
            <person name="Roux C."/>
            <person name="Martin F.M."/>
            <person name="Corradi N."/>
        </authorList>
    </citation>
    <scope>NUCLEOTIDE SEQUENCE [LARGE SCALE GENOMIC DNA]</scope>
    <source>
        <strain evidence="1 2">A5</strain>
    </source>
</reference>
<gene>
    <name evidence="1" type="ORF">RhiirA5_437464</name>
</gene>
<dbReference type="Gene3D" id="3.30.710.10">
    <property type="entry name" value="Potassium Channel Kv1.1, Chain A"/>
    <property type="match status" value="1"/>
</dbReference>
<evidence type="ECO:0000313" key="1">
    <source>
        <dbReference type="EMBL" id="PKB95053.1"/>
    </source>
</evidence>
<dbReference type="InterPro" id="IPR011333">
    <property type="entry name" value="SKP1/BTB/POZ_sf"/>
</dbReference>
<accession>A0A2N0NKG8</accession>
<evidence type="ECO:0008006" key="3">
    <source>
        <dbReference type="Google" id="ProtNLM"/>
    </source>
</evidence>
<evidence type="ECO:0000313" key="2">
    <source>
        <dbReference type="Proteomes" id="UP000232722"/>
    </source>
</evidence>
<comment type="caution">
    <text evidence="1">The sequence shown here is derived from an EMBL/GenBank/DDBJ whole genome shotgun (WGS) entry which is preliminary data.</text>
</comment>